<evidence type="ECO:0000256" key="1">
    <source>
        <dbReference type="ARBA" id="ARBA00022553"/>
    </source>
</evidence>
<protein>
    <submittedName>
        <fullName evidence="5">Response regulator</fullName>
    </submittedName>
</protein>
<dbReference type="PROSITE" id="PS50110">
    <property type="entry name" value="RESPONSE_REGULATORY"/>
    <property type="match status" value="1"/>
</dbReference>
<accession>A0A3R5UZR2</accession>
<proteinExistence type="predicted"/>
<evidence type="ECO:0000313" key="5">
    <source>
        <dbReference type="EMBL" id="QAR34409.1"/>
    </source>
</evidence>
<keyword evidence="1 3" id="KW-0597">Phosphoprotein</keyword>
<dbReference type="Gene3D" id="3.40.50.2300">
    <property type="match status" value="1"/>
</dbReference>
<dbReference type="SUPFAM" id="SSF52172">
    <property type="entry name" value="CheY-like"/>
    <property type="match status" value="1"/>
</dbReference>
<dbReference type="GO" id="GO:0000160">
    <property type="term" value="P:phosphorelay signal transduction system"/>
    <property type="evidence" value="ECO:0007669"/>
    <property type="project" value="UniProtKB-KW"/>
</dbReference>
<sequence length="153" mass="17180">MSPSFSSKNIWEVKSASTTTPKAVQEWKLHLVRILQMNNKTILYAEDDIIIQKILGKFISKKYPDTLIASNGRDALSLFEANKVDAVVTDLSMPVMSGFELIRKIREQNTVTPIIVTTAYRDEAKQLDDAGVTILYKPIDTKELMKSLEAAFA</sequence>
<dbReference type="InterPro" id="IPR011006">
    <property type="entry name" value="CheY-like_superfamily"/>
</dbReference>
<evidence type="ECO:0000313" key="6">
    <source>
        <dbReference type="Proteomes" id="UP000287502"/>
    </source>
</evidence>
<dbReference type="PANTHER" id="PTHR45339:SF1">
    <property type="entry name" value="HYBRID SIGNAL TRANSDUCTION HISTIDINE KINASE J"/>
    <property type="match status" value="1"/>
</dbReference>
<dbReference type="AlphaFoldDB" id="A0A3R5UZR2"/>
<organism evidence="5 6">
    <name type="scientific">Geovibrio thiophilus</name>
    <dbReference type="NCBI Taxonomy" id="139438"/>
    <lineage>
        <taxon>Bacteria</taxon>
        <taxon>Pseudomonadati</taxon>
        <taxon>Deferribacterota</taxon>
        <taxon>Deferribacteres</taxon>
        <taxon>Deferribacterales</taxon>
        <taxon>Geovibrionaceae</taxon>
        <taxon>Geovibrio</taxon>
    </lineage>
</organism>
<evidence type="ECO:0000256" key="3">
    <source>
        <dbReference type="PROSITE-ProRule" id="PRU00169"/>
    </source>
</evidence>
<dbReference type="InterPro" id="IPR001789">
    <property type="entry name" value="Sig_transdc_resp-reg_receiver"/>
</dbReference>
<feature type="domain" description="Response regulatory" evidence="4">
    <location>
        <begin position="41"/>
        <end position="152"/>
    </location>
</feature>
<name>A0A3R5UZR2_9BACT</name>
<keyword evidence="2" id="KW-0902">Two-component regulatory system</keyword>
<dbReference type="PANTHER" id="PTHR45339">
    <property type="entry name" value="HYBRID SIGNAL TRANSDUCTION HISTIDINE KINASE J"/>
    <property type="match status" value="1"/>
</dbReference>
<dbReference type="OrthoDB" id="9789181at2"/>
<keyword evidence="6" id="KW-1185">Reference proteome</keyword>
<reference evidence="5 6" key="1">
    <citation type="submission" date="2019-01" db="EMBL/GenBank/DDBJ databases">
        <title>Geovibrio thiophilus DSM 11263, complete genome.</title>
        <authorList>
            <person name="Spring S."/>
            <person name="Bunk B."/>
            <person name="Sproer C."/>
        </authorList>
    </citation>
    <scope>NUCLEOTIDE SEQUENCE [LARGE SCALE GENOMIC DNA]</scope>
    <source>
        <strain evidence="5 6">DSM 11263</strain>
    </source>
</reference>
<evidence type="ECO:0000259" key="4">
    <source>
        <dbReference type="PROSITE" id="PS50110"/>
    </source>
</evidence>
<dbReference type="Proteomes" id="UP000287502">
    <property type="component" value="Chromosome"/>
</dbReference>
<dbReference type="SMART" id="SM00448">
    <property type="entry name" value="REC"/>
    <property type="match status" value="1"/>
</dbReference>
<dbReference type="Pfam" id="PF00072">
    <property type="entry name" value="Response_reg"/>
    <property type="match status" value="1"/>
</dbReference>
<feature type="modified residue" description="4-aspartylphosphate" evidence="3">
    <location>
        <position position="90"/>
    </location>
</feature>
<evidence type="ECO:0000256" key="2">
    <source>
        <dbReference type="ARBA" id="ARBA00023012"/>
    </source>
</evidence>
<dbReference type="KEGG" id="gtl:EP073_13675"/>
<dbReference type="CDD" id="cd17546">
    <property type="entry name" value="REC_hyHK_CKI1_RcsC-like"/>
    <property type="match status" value="1"/>
</dbReference>
<dbReference type="EMBL" id="CP035108">
    <property type="protein sequence ID" value="QAR34409.1"/>
    <property type="molecule type" value="Genomic_DNA"/>
</dbReference>
<gene>
    <name evidence="5" type="ORF">EP073_13675</name>
</gene>